<dbReference type="Proteomes" id="UP000191124">
    <property type="component" value="Unassembled WGS sequence"/>
</dbReference>
<evidence type="ECO:0000313" key="2">
    <source>
        <dbReference type="EMBL" id="OOR23150.1"/>
    </source>
</evidence>
<sequence length="66" mass="7802">MSTKFFNFFFVVFCVSASATVINISCGKMKCNSFSNKIFNLVRKHKNSTFLLYKYSFLIWHPFNEQ</sequence>
<protein>
    <submittedName>
        <fullName evidence="2">Uncharacterized protein</fullName>
    </submittedName>
</protein>
<evidence type="ECO:0000313" key="3">
    <source>
        <dbReference type="Proteomes" id="UP000191124"/>
    </source>
</evidence>
<name>A0A1S9ULR2_BACCE</name>
<feature type="signal peptide" evidence="1">
    <location>
        <begin position="1"/>
        <end position="19"/>
    </location>
</feature>
<dbReference type="EMBL" id="MUAL01000032">
    <property type="protein sequence ID" value="OOR23150.1"/>
    <property type="molecule type" value="Genomic_DNA"/>
</dbReference>
<accession>A0A1S9ULR2</accession>
<keyword evidence="1" id="KW-0732">Signal</keyword>
<dbReference type="AlphaFoldDB" id="A0A1S9ULR2"/>
<feature type="chain" id="PRO_5039574666" evidence="1">
    <location>
        <begin position="20"/>
        <end position="66"/>
    </location>
</feature>
<comment type="caution">
    <text evidence="2">The sequence shown here is derived from an EMBL/GenBank/DDBJ whole genome shotgun (WGS) entry which is preliminary data.</text>
</comment>
<reference evidence="2 3" key="1">
    <citation type="submission" date="2017-01" db="EMBL/GenBank/DDBJ databases">
        <title>Bacillus cereus isolates.</title>
        <authorList>
            <person name="Beno S.M."/>
        </authorList>
    </citation>
    <scope>NUCLEOTIDE SEQUENCE [LARGE SCALE GENOMIC DNA]</scope>
    <source>
        <strain evidence="2 3">FSL M7-1219</strain>
    </source>
</reference>
<gene>
    <name evidence="2" type="ORF">BW892_16885</name>
</gene>
<organism evidence="2 3">
    <name type="scientific">Bacillus cereus</name>
    <dbReference type="NCBI Taxonomy" id="1396"/>
    <lineage>
        <taxon>Bacteria</taxon>
        <taxon>Bacillati</taxon>
        <taxon>Bacillota</taxon>
        <taxon>Bacilli</taxon>
        <taxon>Bacillales</taxon>
        <taxon>Bacillaceae</taxon>
        <taxon>Bacillus</taxon>
        <taxon>Bacillus cereus group</taxon>
    </lineage>
</organism>
<proteinExistence type="predicted"/>
<evidence type="ECO:0000256" key="1">
    <source>
        <dbReference type="SAM" id="SignalP"/>
    </source>
</evidence>